<gene>
    <name evidence="5" type="ORF">EV356DRAFT_326838</name>
</gene>
<dbReference type="GO" id="GO:0003677">
    <property type="term" value="F:DNA binding"/>
    <property type="evidence" value="ECO:0007669"/>
    <property type="project" value="InterPro"/>
</dbReference>
<dbReference type="InterPro" id="IPR001138">
    <property type="entry name" value="Zn2Cys6_DnaBD"/>
</dbReference>
<dbReference type="GO" id="GO:0008270">
    <property type="term" value="F:zinc ion binding"/>
    <property type="evidence" value="ECO:0007669"/>
    <property type="project" value="InterPro"/>
</dbReference>
<feature type="domain" description="Zn(2)-C6 fungal-type" evidence="4">
    <location>
        <begin position="20"/>
        <end position="51"/>
    </location>
</feature>
<evidence type="ECO:0000313" key="6">
    <source>
        <dbReference type="Proteomes" id="UP000800092"/>
    </source>
</evidence>
<keyword evidence="2" id="KW-0539">Nucleus</keyword>
<reference evidence="5" key="1">
    <citation type="journal article" date="2020" name="Stud. Mycol.">
        <title>101 Dothideomycetes genomes: a test case for predicting lifestyles and emergence of pathogens.</title>
        <authorList>
            <person name="Haridas S."/>
            <person name="Albert R."/>
            <person name="Binder M."/>
            <person name="Bloem J."/>
            <person name="Labutti K."/>
            <person name="Salamov A."/>
            <person name="Andreopoulos B."/>
            <person name="Baker S."/>
            <person name="Barry K."/>
            <person name="Bills G."/>
            <person name="Bluhm B."/>
            <person name="Cannon C."/>
            <person name="Castanera R."/>
            <person name="Culley D."/>
            <person name="Daum C."/>
            <person name="Ezra D."/>
            <person name="Gonzalez J."/>
            <person name="Henrissat B."/>
            <person name="Kuo A."/>
            <person name="Liang C."/>
            <person name="Lipzen A."/>
            <person name="Lutzoni F."/>
            <person name="Magnuson J."/>
            <person name="Mondo S."/>
            <person name="Nolan M."/>
            <person name="Ohm R."/>
            <person name="Pangilinan J."/>
            <person name="Park H.-J."/>
            <person name="Ramirez L."/>
            <person name="Alfaro M."/>
            <person name="Sun H."/>
            <person name="Tritt A."/>
            <person name="Yoshinaga Y."/>
            <person name="Zwiers L.-H."/>
            <person name="Turgeon B."/>
            <person name="Goodwin S."/>
            <person name="Spatafora J."/>
            <person name="Crous P."/>
            <person name="Grigoriev I."/>
        </authorList>
    </citation>
    <scope>NUCLEOTIDE SEQUENCE</scope>
    <source>
        <strain evidence="5">Tuck. ex Michener</strain>
    </source>
</reference>
<evidence type="ECO:0000259" key="4">
    <source>
        <dbReference type="PROSITE" id="PS50048"/>
    </source>
</evidence>
<dbReference type="GO" id="GO:0000981">
    <property type="term" value="F:DNA-binding transcription factor activity, RNA polymerase II-specific"/>
    <property type="evidence" value="ECO:0007669"/>
    <property type="project" value="InterPro"/>
</dbReference>
<dbReference type="Proteomes" id="UP000800092">
    <property type="component" value="Unassembled WGS sequence"/>
</dbReference>
<dbReference type="InterPro" id="IPR007219">
    <property type="entry name" value="XnlR_reg_dom"/>
</dbReference>
<dbReference type="PROSITE" id="PS50048">
    <property type="entry name" value="ZN2_CY6_FUNGAL_2"/>
    <property type="match status" value="1"/>
</dbReference>
<dbReference type="Pfam" id="PF04082">
    <property type="entry name" value="Fungal_trans"/>
    <property type="match status" value="1"/>
</dbReference>
<sequence>MPESSTSPSPISSSVPAKRACDACHRRKIKCIVESSILCKNCAAAGLRCTYNAVPQKKGPKGSRAKVISELRETQQRQPRRDSHGYVGPSSPPPYERTAGLLSLDVVSACVDFFFFHIYPTQPTLHRQRVHEAVLALDQSDEAYCSIGALCAYVLIHSNMPLPGATRRGSGHPHNAVTSLGTEILEEVSRIRKSLNYMETPNLWTVMTSFFLFGCYFSLDQHNMAWFHLREATTLAITMGMDREETYTGGNLRDVTRRRRLFWLLFITERTYALQRHRPVTLHASIQFPTVDEDPQEVVELTGFCHLISLFKPFDHTFISLWNKTPQGCTSTWMAHLQTKLTKALPIYLHSTETQAVHLHTSQQWLRTVVWQLSISQGFLSSTAVENAMSFKYPIEIARDMMAATRQFSQQAMEIHGVDLVEKIFDIACALTDVMAILPMYPEDLELRPREYLSQLVSLLSRLRGGQQRFLPLLLSKINDTIPNLASSINFSISSMSSGTRPDDQHADSRSSSSSHSATSSSFSSPPASTPRAAYSDMAAGTRENSLDAFLPSEVRFGENSTAPAQISKQLFEYDSNNLVFPRPSEFS</sequence>
<dbReference type="PANTHER" id="PTHR31668">
    <property type="entry name" value="GLUCOSE TRANSPORT TRANSCRIPTION REGULATOR RGT1-RELATED-RELATED"/>
    <property type="match status" value="1"/>
</dbReference>
<dbReference type="SMART" id="SM00066">
    <property type="entry name" value="GAL4"/>
    <property type="match status" value="1"/>
</dbReference>
<keyword evidence="6" id="KW-1185">Reference proteome</keyword>
<evidence type="ECO:0000256" key="2">
    <source>
        <dbReference type="ARBA" id="ARBA00023242"/>
    </source>
</evidence>
<dbReference type="CDD" id="cd00067">
    <property type="entry name" value="GAL4"/>
    <property type="match status" value="1"/>
</dbReference>
<organism evidence="5 6">
    <name type="scientific">Viridothelium virens</name>
    <name type="common">Speckled blister lichen</name>
    <name type="synonym">Trypethelium virens</name>
    <dbReference type="NCBI Taxonomy" id="1048519"/>
    <lineage>
        <taxon>Eukaryota</taxon>
        <taxon>Fungi</taxon>
        <taxon>Dikarya</taxon>
        <taxon>Ascomycota</taxon>
        <taxon>Pezizomycotina</taxon>
        <taxon>Dothideomycetes</taxon>
        <taxon>Dothideomycetes incertae sedis</taxon>
        <taxon>Trypetheliales</taxon>
        <taxon>Trypetheliaceae</taxon>
        <taxon>Viridothelium</taxon>
    </lineage>
</organism>
<name>A0A6A6GY91_VIRVR</name>
<keyword evidence="1" id="KW-0479">Metal-binding</keyword>
<accession>A0A6A6GY91</accession>
<dbReference type="OrthoDB" id="4132249at2759"/>
<dbReference type="PANTHER" id="PTHR31668:SF20">
    <property type="entry name" value="ZN(II)2CYS6 TRANSCRIPTION FACTOR (EUROFUNG)"/>
    <property type="match status" value="1"/>
</dbReference>
<feature type="compositionally biased region" description="Low complexity" evidence="3">
    <location>
        <begin position="510"/>
        <end position="536"/>
    </location>
</feature>
<evidence type="ECO:0000256" key="1">
    <source>
        <dbReference type="ARBA" id="ARBA00022723"/>
    </source>
</evidence>
<feature type="region of interest" description="Disordered" evidence="3">
    <location>
        <begin position="496"/>
        <end position="539"/>
    </location>
</feature>
<dbReference type="SMART" id="SM00906">
    <property type="entry name" value="Fungal_trans"/>
    <property type="match status" value="1"/>
</dbReference>
<feature type="compositionally biased region" description="Basic and acidic residues" evidence="3">
    <location>
        <begin position="71"/>
        <end position="84"/>
    </location>
</feature>
<protein>
    <recommendedName>
        <fullName evidence="4">Zn(2)-C6 fungal-type domain-containing protein</fullName>
    </recommendedName>
</protein>
<dbReference type="Gene3D" id="4.10.240.10">
    <property type="entry name" value="Zn(2)-C6 fungal-type DNA-binding domain"/>
    <property type="match status" value="1"/>
</dbReference>
<proteinExistence type="predicted"/>
<dbReference type="Pfam" id="PF00172">
    <property type="entry name" value="Zn_clus"/>
    <property type="match status" value="1"/>
</dbReference>
<dbReference type="SUPFAM" id="SSF57701">
    <property type="entry name" value="Zn2/Cys6 DNA-binding domain"/>
    <property type="match status" value="1"/>
</dbReference>
<dbReference type="AlphaFoldDB" id="A0A6A6GY91"/>
<dbReference type="GO" id="GO:0006351">
    <property type="term" value="P:DNA-templated transcription"/>
    <property type="evidence" value="ECO:0007669"/>
    <property type="project" value="InterPro"/>
</dbReference>
<dbReference type="InterPro" id="IPR036864">
    <property type="entry name" value="Zn2-C6_fun-type_DNA-bd_sf"/>
</dbReference>
<dbReference type="PROSITE" id="PS00463">
    <property type="entry name" value="ZN2_CY6_FUNGAL_1"/>
    <property type="match status" value="1"/>
</dbReference>
<dbReference type="InterPro" id="IPR050797">
    <property type="entry name" value="Carb_Metab_Trans_Reg"/>
</dbReference>
<dbReference type="EMBL" id="ML991837">
    <property type="protein sequence ID" value="KAF2230715.1"/>
    <property type="molecule type" value="Genomic_DNA"/>
</dbReference>
<evidence type="ECO:0000313" key="5">
    <source>
        <dbReference type="EMBL" id="KAF2230715.1"/>
    </source>
</evidence>
<dbReference type="CDD" id="cd12148">
    <property type="entry name" value="fungal_TF_MHR"/>
    <property type="match status" value="1"/>
</dbReference>
<feature type="region of interest" description="Disordered" evidence="3">
    <location>
        <begin position="71"/>
        <end position="93"/>
    </location>
</feature>
<evidence type="ECO:0000256" key="3">
    <source>
        <dbReference type="SAM" id="MobiDB-lite"/>
    </source>
</evidence>